<evidence type="ECO:0000256" key="5">
    <source>
        <dbReference type="ARBA" id="ARBA00022614"/>
    </source>
</evidence>
<evidence type="ECO:0000256" key="16">
    <source>
        <dbReference type="ARBA" id="ARBA00023180"/>
    </source>
</evidence>
<dbReference type="Gene3D" id="3.30.200.20">
    <property type="entry name" value="Phosphorylase Kinase, domain 1"/>
    <property type="match status" value="1"/>
</dbReference>
<evidence type="ECO:0000313" key="19">
    <source>
        <dbReference type="EMBL" id="KAF8391181.1"/>
    </source>
</evidence>
<keyword evidence="12" id="KW-0067">ATP-binding</keyword>
<evidence type="ECO:0000256" key="15">
    <source>
        <dbReference type="ARBA" id="ARBA00023170"/>
    </source>
</evidence>
<dbReference type="CDD" id="cd14066">
    <property type="entry name" value="STKc_IRAK"/>
    <property type="match status" value="1"/>
</dbReference>
<evidence type="ECO:0000256" key="1">
    <source>
        <dbReference type="ARBA" id="ARBA00004167"/>
    </source>
</evidence>
<keyword evidence="14 17" id="KW-0472">Membrane</keyword>
<dbReference type="InterPro" id="IPR001611">
    <property type="entry name" value="Leu-rich_rpt"/>
</dbReference>
<dbReference type="Gene3D" id="2.60.120.430">
    <property type="entry name" value="Galactose-binding lectin"/>
    <property type="match status" value="1"/>
</dbReference>
<dbReference type="FunFam" id="3.80.10.10:FF:000433">
    <property type="entry name" value="Putative LRR receptor-like serine/threonine-protein kinase isoform A"/>
    <property type="match status" value="1"/>
</dbReference>
<dbReference type="InterPro" id="IPR008271">
    <property type="entry name" value="Ser/Thr_kinase_AS"/>
</dbReference>
<dbReference type="Pfam" id="PF00560">
    <property type="entry name" value="LRR_1"/>
    <property type="match status" value="1"/>
</dbReference>
<comment type="subcellular location">
    <subcellularLocation>
        <location evidence="1">Membrane</location>
        <topology evidence="1">Single-pass membrane protein</topology>
    </subcellularLocation>
</comment>
<protein>
    <recommendedName>
        <fullName evidence="2">non-specific serine/threonine protein kinase</fullName>
        <ecNumber evidence="2">2.7.11.1</ecNumber>
    </recommendedName>
</protein>
<keyword evidence="16" id="KW-0325">Glycoprotein</keyword>
<reference evidence="19 20" key="1">
    <citation type="submission" date="2020-04" db="EMBL/GenBank/DDBJ databases">
        <title>Plant Genome Project.</title>
        <authorList>
            <person name="Zhang R.-G."/>
        </authorList>
    </citation>
    <scope>NUCLEOTIDE SEQUENCE [LARGE SCALE GENOMIC DNA]</scope>
    <source>
        <strain evidence="19">YNK0</strain>
        <tissue evidence="19">Leaf</tissue>
    </source>
</reference>
<evidence type="ECO:0000256" key="14">
    <source>
        <dbReference type="ARBA" id="ARBA00023136"/>
    </source>
</evidence>
<comment type="caution">
    <text evidence="19">The sequence shown here is derived from an EMBL/GenBank/DDBJ whole genome shotgun (WGS) entry which is preliminary data.</text>
</comment>
<dbReference type="Pfam" id="PF07714">
    <property type="entry name" value="PK_Tyr_Ser-Thr"/>
    <property type="match status" value="2"/>
</dbReference>
<evidence type="ECO:0000256" key="6">
    <source>
        <dbReference type="ARBA" id="ARBA00022679"/>
    </source>
</evidence>
<keyword evidence="9" id="KW-0677">Repeat</keyword>
<keyword evidence="4" id="KW-0597">Phosphoprotein</keyword>
<evidence type="ECO:0000313" key="20">
    <source>
        <dbReference type="Proteomes" id="UP000655225"/>
    </source>
</evidence>
<dbReference type="PROSITE" id="PS00108">
    <property type="entry name" value="PROTEIN_KINASE_ST"/>
    <property type="match status" value="1"/>
</dbReference>
<evidence type="ECO:0000256" key="17">
    <source>
        <dbReference type="SAM" id="Phobius"/>
    </source>
</evidence>
<evidence type="ECO:0000256" key="3">
    <source>
        <dbReference type="ARBA" id="ARBA00022527"/>
    </source>
</evidence>
<proteinExistence type="predicted"/>
<dbReference type="InterPro" id="IPR055414">
    <property type="entry name" value="LRR_R13L4/SHOC2-like"/>
</dbReference>
<evidence type="ECO:0000256" key="9">
    <source>
        <dbReference type="ARBA" id="ARBA00022737"/>
    </source>
</evidence>
<dbReference type="GO" id="GO:0004674">
    <property type="term" value="F:protein serine/threonine kinase activity"/>
    <property type="evidence" value="ECO:0007669"/>
    <property type="project" value="UniProtKB-KW"/>
</dbReference>
<evidence type="ECO:0000256" key="2">
    <source>
        <dbReference type="ARBA" id="ARBA00012513"/>
    </source>
</evidence>
<dbReference type="SUPFAM" id="SSF56112">
    <property type="entry name" value="Protein kinase-like (PK-like)"/>
    <property type="match status" value="2"/>
</dbReference>
<dbReference type="OMA" id="CFETEIK"/>
<dbReference type="InterPro" id="IPR051824">
    <property type="entry name" value="LRR_Rcpt-Like_S/T_Kinase"/>
</dbReference>
<dbReference type="InterPro" id="IPR003591">
    <property type="entry name" value="Leu-rich_rpt_typical-subtyp"/>
</dbReference>
<dbReference type="PANTHER" id="PTHR48006:SF60">
    <property type="entry name" value="PROTEIN KINASE DOMAIN-CONTAINING PROTEIN"/>
    <property type="match status" value="1"/>
</dbReference>
<dbReference type="FunFam" id="3.30.200.20:FF:000162">
    <property type="entry name" value="Adenine nucleotide alpha hydrolase-like domain kinase"/>
    <property type="match status" value="1"/>
</dbReference>
<keyword evidence="13 17" id="KW-1133">Transmembrane helix</keyword>
<evidence type="ECO:0000256" key="10">
    <source>
        <dbReference type="ARBA" id="ARBA00022741"/>
    </source>
</evidence>
<dbReference type="FunFam" id="3.80.10.10:FF:000838">
    <property type="entry name" value="Probable LRR receptor-like serine/threonine-protein kinase At1g53440"/>
    <property type="match status" value="1"/>
</dbReference>
<dbReference type="OrthoDB" id="4062651at2759"/>
<keyword evidence="10" id="KW-0547">Nucleotide-binding</keyword>
<dbReference type="InterPro" id="IPR011009">
    <property type="entry name" value="Kinase-like_dom_sf"/>
</dbReference>
<evidence type="ECO:0000256" key="4">
    <source>
        <dbReference type="ARBA" id="ARBA00022553"/>
    </source>
</evidence>
<keyword evidence="3" id="KW-0723">Serine/threonine-protein kinase</keyword>
<accession>A0A834YQC8</accession>
<evidence type="ECO:0000256" key="7">
    <source>
        <dbReference type="ARBA" id="ARBA00022692"/>
    </source>
</evidence>
<dbReference type="SMART" id="SM00220">
    <property type="entry name" value="S_TKc"/>
    <property type="match status" value="1"/>
</dbReference>
<keyword evidence="7 17" id="KW-0812">Transmembrane</keyword>
<keyword evidence="5" id="KW-0433">Leucine-rich repeat</keyword>
<feature type="domain" description="Protein kinase" evidence="18">
    <location>
        <begin position="39"/>
        <end position="337"/>
    </location>
</feature>
<keyword evidence="8" id="KW-0732">Signal</keyword>
<evidence type="ECO:0000256" key="12">
    <source>
        <dbReference type="ARBA" id="ARBA00022840"/>
    </source>
</evidence>
<dbReference type="FunFam" id="2.60.120.430:FF:000004">
    <property type="entry name" value="Putative leucine-rich repeat receptor-like serine/threonine-protein kinase"/>
    <property type="match status" value="1"/>
</dbReference>
<sequence>MLTNSMFDGCCFETEIKYLELFPGGFFNFRQIKAATHNFSSANKIGEGGFGPVCKGVLPNGAPIAVKQLSPKSKQGVRDFVNEIGTIAALQHPNLVKLLGCCTEDNQLLIVYEYMENNSLAHALFGPEEFRSRLNWPTRVKICLGMAKGLAFLHEESKLKIVHRDVKPTNVLLDKYLNAKISDFGFAKLYEDEKAHVITRIAGTTGYMAPEYAMRGYLTNKAHVYSFGVVVLEIMSGKNSMKYKPNEESFYLLDLAFKLTCFSVKLQAYVLQEKGNLIALVDSTLRYDYSMKEALTILNLAMLCTNPSPTLRPTMSEVVRILEGKTQMKAPPLHAPYSTDDFARAKAMADIPLSTQSGGTFRDGTSNAFSSLLASKEGEEGNVSVYYSLEISDNTGSSINRVMMESVHAISKVFSAILLVFLLFNCFRLLGSNAQLLPEDEVRTLQEISRKLKNPYWNVTRRFCREGSYYNKTKDILSNVTCDCSHNNSNVCHVTHIQLLRLNLTGVIPEELGDLRFLQEIDLNRNYLNGSIPSSLARLNLTLLSLSGNRLSGSIPKQIGDIATLEELVLENSQFGGPLPEQLGNLSRLRRFLASANNFTGMLPETFANLKNLTDFRIDGNDISGKIPDFIGNWTKLKRLDMQGTSMEGPIPSTISYLKNLTDLRITDLKGSSISFPDLQDMKEMEELVLRNCWITGSIPEYVGETMTKLKTLDLSFNNLTGAIPGTLQGFYLSLENMFLTNNSLSGAIPAWILNSKKELDLSYNNFTEASSSSCFRDSNVNLVASYSSSEDNSIPWCLKKDLPCSKKAHYHSLFINCGGKKLKYDGKEYEEDLSTMGASNFFFSAERWGYSSTGIFLGNSDKDYIATNTSALNTTNPDFYTTARLAPLSLKYYGLCLQRGNYTVRLHFAEIIYTDDQTFSSLGKRIFNVLIQGKLVLKDFNIVEEAKGVGIGITREFNNVSVDGSTLEIHLYWPGKGTNAIPDRGVYGPLISAITVTPNFDPHTGLSVGAIAGIVAASCVAVLSILAFLQMKGYLGRKDLVDKGKAGEYASGSLASPPTDLALVSQLRGLELQTGYMAPEYAMRGYLTDKADVYSFGIVALEIVSGKSNTNYRLKGEFVYLLDWAYYLQEQGNLLELVDPILGSNFSQEEAMRMLNLALLCTNPSPTLRPVMSAVVSMLEGQIPVQAPLVKLTSRNEGLRFKAFENPSQGNQTHISSFSQDSQIHGSISMEGPLLDSSMSP</sequence>
<evidence type="ECO:0000256" key="11">
    <source>
        <dbReference type="ARBA" id="ARBA00022777"/>
    </source>
</evidence>
<dbReference type="Pfam" id="PF11721">
    <property type="entry name" value="Malectin"/>
    <property type="match status" value="1"/>
</dbReference>
<evidence type="ECO:0000256" key="8">
    <source>
        <dbReference type="ARBA" id="ARBA00022729"/>
    </source>
</evidence>
<dbReference type="InterPro" id="IPR021720">
    <property type="entry name" value="Malectin_dom"/>
</dbReference>
<evidence type="ECO:0000256" key="13">
    <source>
        <dbReference type="ARBA" id="ARBA00022989"/>
    </source>
</evidence>
<organism evidence="19 20">
    <name type="scientific">Tetracentron sinense</name>
    <name type="common">Spur-leaf</name>
    <dbReference type="NCBI Taxonomy" id="13715"/>
    <lineage>
        <taxon>Eukaryota</taxon>
        <taxon>Viridiplantae</taxon>
        <taxon>Streptophyta</taxon>
        <taxon>Embryophyta</taxon>
        <taxon>Tracheophyta</taxon>
        <taxon>Spermatophyta</taxon>
        <taxon>Magnoliopsida</taxon>
        <taxon>Trochodendrales</taxon>
        <taxon>Trochodendraceae</taxon>
        <taxon>Tetracentron</taxon>
    </lineage>
</organism>
<feature type="transmembrane region" description="Helical" evidence="17">
    <location>
        <begin position="1007"/>
        <end position="1030"/>
    </location>
</feature>
<keyword evidence="6" id="KW-0808">Transferase</keyword>
<dbReference type="SUPFAM" id="SSF52058">
    <property type="entry name" value="L domain-like"/>
    <property type="match status" value="1"/>
</dbReference>
<dbReference type="Pfam" id="PF23598">
    <property type="entry name" value="LRR_14"/>
    <property type="match status" value="1"/>
</dbReference>
<dbReference type="FunFam" id="1.10.510.10:FF:000044">
    <property type="entry name" value="Putative LRR receptor-like serine/threonine-protein kinase"/>
    <property type="match status" value="1"/>
</dbReference>
<dbReference type="PROSITE" id="PS50011">
    <property type="entry name" value="PROTEIN_KINASE_DOM"/>
    <property type="match status" value="1"/>
</dbReference>
<dbReference type="GO" id="GO:0016020">
    <property type="term" value="C:membrane"/>
    <property type="evidence" value="ECO:0007669"/>
    <property type="project" value="UniProtKB-SubCell"/>
</dbReference>
<gene>
    <name evidence="19" type="ORF">HHK36_023482</name>
</gene>
<dbReference type="EC" id="2.7.11.1" evidence="2"/>
<keyword evidence="15" id="KW-0675">Receptor</keyword>
<dbReference type="SMART" id="SM00369">
    <property type="entry name" value="LRR_TYP"/>
    <property type="match status" value="4"/>
</dbReference>
<dbReference type="PANTHER" id="PTHR48006">
    <property type="entry name" value="LEUCINE-RICH REPEAT-CONTAINING PROTEIN DDB_G0281931-RELATED"/>
    <property type="match status" value="1"/>
</dbReference>
<keyword evidence="11" id="KW-0418">Kinase</keyword>
<dbReference type="InterPro" id="IPR032675">
    <property type="entry name" value="LRR_dom_sf"/>
</dbReference>
<evidence type="ECO:0000259" key="18">
    <source>
        <dbReference type="PROSITE" id="PS50011"/>
    </source>
</evidence>
<dbReference type="InterPro" id="IPR001245">
    <property type="entry name" value="Ser-Thr/Tyr_kinase_cat_dom"/>
</dbReference>
<dbReference type="Gene3D" id="1.10.510.10">
    <property type="entry name" value="Transferase(Phosphotransferase) domain 1"/>
    <property type="match status" value="2"/>
</dbReference>
<dbReference type="Proteomes" id="UP000655225">
    <property type="component" value="Unassembled WGS sequence"/>
</dbReference>
<dbReference type="Gene3D" id="3.80.10.10">
    <property type="entry name" value="Ribonuclease Inhibitor"/>
    <property type="match status" value="3"/>
</dbReference>
<keyword evidence="20" id="KW-1185">Reference proteome</keyword>
<name>A0A834YQC8_TETSI</name>
<dbReference type="AlphaFoldDB" id="A0A834YQC8"/>
<dbReference type="EMBL" id="JABCRI010000017">
    <property type="protein sequence ID" value="KAF8391181.1"/>
    <property type="molecule type" value="Genomic_DNA"/>
</dbReference>
<dbReference type="GO" id="GO:0005524">
    <property type="term" value="F:ATP binding"/>
    <property type="evidence" value="ECO:0007669"/>
    <property type="project" value="UniProtKB-KW"/>
</dbReference>
<dbReference type="InterPro" id="IPR000719">
    <property type="entry name" value="Prot_kinase_dom"/>
</dbReference>